<protein>
    <submittedName>
        <fullName evidence="1">Uncharacterized protein</fullName>
    </submittedName>
</protein>
<reference evidence="1 2" key="1">
    <citation type="submission" date="2019-10" db="EMBL/GenBank/DDBJ databases">
        <authorList>
            <person name="Palmer J.M."/>
        </authorList>
    </citation>
    <scope>NUCLEOTIDE SEQUENCE [LARGE SCALE GENOMIC DNA]</scope>
    <source>
        <strain evidence="1 2">TWF696</strain>
    </source>
</reference>
<keyword evidence="2" id="KW-1185">Reference proteome</keyword>
<gene>
    <name evidence="1" type="ORF">TWF696_001243</name>
</gene>
<dbReference type="AlphaFoldDB" id="A0AAV9U8E5"/>
<proteinExistence type="predicted"/>
<dbReference type="Proteomes" id="UP001375240">
    <property type="component" value="Unassembled WGS sequence"/>
</dbReference>
<organism evidence="1 2">
    <name type="scientific">Orbilia brochopaga</name>
    <dbReference type="NCBI Taxonomy" id="3140254"/>
    <lineage>
        <taxon>Eukaryota</taxon>
        <taxon>Fungi</taxon>
        <taxon>Dikarya</taxon>
        <taxon>Ascomycota</taxon>
        <taxon>Pezizomycotina</taxon>
        <taxon>Orbiliomycetes</taxon>
        <taxon>Orbiliales</taxon>
        <taxon>Orbiliaceae</taxon>
        <taxon>Orbilia</taxon>
    </lineage>
</organism>
<sequence>MVHGYTKLFTASTGIENSTEIGVWCQIYNYLKNIEAFENVIKMHFKTSLPLVYIALVSLCEADTPVSATDILDFKNLILPQGASTLPLKDLGGTTFENFQVTKLTNTAIGGTLLSGIPGLDFLGDPTSQQTPTVAIIDPAHAGHGGHGGHIIVPPGKRLASVDFFCCSAAAGESILEGKPCKQKACKVTLDGTNRNGEKIREISKTSSPLSAVAGGPAGIVQPATVVAESTGAAMDIASFAIGFTDIVTSARRRRGYGGDVVARQIPVSIDTVLVVVGLVFSPLEDF</sequence>
<evidence type="ECO:0000313" key="2">
    <source>
        <dbReference type="Proteomes" id="UP001375240"/>
    </source>
</evidence>
<dbReference type="EMBL" id="JAVHNQ010000010">
    <property type="protein sequence ID" value="KAK6337763.1"/>
    <property type="molecule type" value="Genomic_DNA"/>
</dbReference>
<accession>A0AAV9U8E5</accession>
<name>A0AAV9U8E5_9PEZI</name>
<evidence type="ECO:0000313" key="1">
    <source>
        <dbReference type="EMBL" id="KAK6337763.1"/>
    </source>
</evidence>
<comment type="caution">
    <text evidence="1">The sequence shown here is derived from an EMBL/GenBank/DDBJ whole genome shotgun (WGS) entry which is preliminary data.</text>
</comment>